<proteinExistence type="predicted"/>
<dbReference type="InterPro" id="IPR029058">
    <property type="entry name" value="AB_hydrolase_fold"/>
</dbReference>
<accession>A0ABD6P5X1</accession>
<dbReference type="Gene3D" id="3.40.50.1820">
    <property type="entry name" value="alpha/beta hydrolase"/>
    <property type="match status" value="1"/>
</dbReference>
<protein>
    <submittedName>
        <fullName evidence="2">Esterase</fullName>
    </submittedName>
</protein>
<evidence type="ECO:0000313" key="2">
    <source>
        <dbReference type="EMBL" id="OBG40957.1"/>
    </source>
</evidence>
<dbReference type="SUPFAM" id="SSF53474">
    <property type="entry name" value="alpha/beta-Hydrolases"/>
    <property type="match status" value="1"/>
</dbReference>
<dbReference type="Proteomes" id="UP000092086">
    <property type="component" value="Unassembled WGS sequence"/>
</dbReference>
<dbReference type="PANTHER" id="PTHR37017">
    <property type="entry name" value="AB HYDROLASE-1 DOMAIN-CONTAINING PROTEIN-RELATED"/>
    <property type="match status" value="1"/>
</dbReference>
<reference evidence="2 3" key="1">
    <citation type="submission" date="2016-06" db="EMBL/GenBank/DDBJ databases">
        <authorList>
            <person name="Sutton G."/>
            <person name="Brinkac L."/>
            <person name="Sanka R."/>
            <person name="Adams M."/>
            <person name="Lau E."/>
            <person name="Sam S."/>
            <person name="Sreng N."/>
            <person name="Him V."/>
            <person name="Kerleguer A."/>
            <person name="Cheng S."/>
        </authorList>
    </citation>
    <scope>NUCLEOTIDE SEQUENCE [LARGE SCALE GENOMIC DNA]</scope>
    <source>
        <strain evidence="2 3">E2978</strain>
    </source>
</reference>
<feature type="domain" description="AB hydrolase-1" evidence="1">
    <location>
        <begin position="6"/>
        <end position="235"/>
    </location>
</feature>
<dbReference type="EMBL" id="LZIT01000100">
    <property type="protein sequence ID" value="OBG40957.1"/>
    <property type="molecule type" value="Genomic_DNA"/>
</dbReference>
<dbReference type="InterPro" id="IPR052897">
    <property type="entry name" value="Sec-Metab_Biosynth_Hydrolase"/>
</dbReference>
<dbReference type="InterPro" id="IPR000073">
    <property type="entry name" value="AB_hydrolase_1"/>
</dbReference>
<name>A0ABD6P5X1_9MYCO</name>
<evidence type="ECO:0000259" key="1">
    <source>
        <dbReference type="Pfam" id="PF12697"/>
    </source>
</evidence>
<gene>
    <name evidence="2" type="ORF">A5672_13350</name>
</gene>
<sequence>MTLPNLVLVHGGAHAADCWDLVVAQLAQDAPELRVLAVDLPGRAGRPADLSTVRITDWVDSVVADVDDAGLGDVVVVGHSLAGITVPGVVAKLGARRVREAVFVAAFVPPQGNSVVDALRGPLVPLARAAGRIQRSFPMPRAAARLAFCNGMTRDQRRFAMSRLCLESANIILEPVDRSGMPDEVPRTWIMTLADRALSVRQQQECIGSLGGVQALICVDSCHDVMIREPKWLARVLIERCRLRS</sequence>
<dbReference type="GO" id="GO:0003824">
    <property type="term" value="F:catalytic activity"/>
    <property type="evidence" value="ECO:0007669"/>
    <property type="project" value="UniProtKB-ARBA"/>
</dbReference>
<dbReference type="RefSeq" id="WP_068208117.1">
    <property type="nucleotide sequence ID" value="NZ_LZIT01000100.1"/>
</dbReference>
<comment type="caution">
    <text evidence="2">The sequence shown here is derived from an EMBL/GenBank/DDBJ whole genome shotgun (WGS) entry which is preliminary data.</text>
</comment>
<organism evidence="2 3">
    <name type="scientific">Mycobacterium alsense</name>
    <dbReference type="NCBI Taxonomy" id="324058"/>
    <lineage>
        <taxon>Bacteria</taxon>
        <taxon>Bacillati</taxon>
        <taxon>Actinomycetota</taxon>
        <taxon>Actinomycetes</taxon>
        <taxon>Mycobacteriales</taxon>
        <taxon>Mycobacteriaceae</taxon>
        <taxon>Mycobacterium</taxon>
    </lineage>
</organism>
<dbReference type="AlphaFoldDB" id="A0ABD6P5X1"/>
<evidence type="ECO:0000313" key="3">
    <source>
        <dbReference type="Proteomes" id="UP000092086"/>
    </source>
</evidence>
<dbReference type="PANTHER" id="PTHR37017:SF11">
    <property type="entry name" value="ESTERASE_LIPASE_THIOESTERASE DOMAIN-CONTAINING PROTEIN"/>
    <property type="match status" value="1"/>
</dbReference>
<dbReference type="Pfam" id="PF12697">
    <property type="entry name" value="Abhydrolase_6"/>
    <property type="match status" value="1"/>
</dbReference>